<sequence length="67" mass="7937">MKILKYTYQIKYRGIDKGYSSSFLGNLEAKYNDPKDNVPRIKKCKKSCILFVNYILKYICVNYNSKI</sequence>
<comment type="caution">
    <text evidence="1">The sequence shown here is derived from an EMBL/GenBank/DDBJ whole genome shotgun (WGS) entry which is preliminary data.</text>
</comment>
<proteinExistence type="predicted"/>
<gene>
    <name evidence="2" type="ORF">GBG18_14695</name>
    <name evidence="1" type="ORF">GBG19_16060</name>
</gene>
<protein>
    <submittedName>
        <fullName evidence="1">Uncharacterized protein</fullName>
    </submittedName>
</protein>
<accession>A0A6L4WMX0</accession>
<evidence type="ECO:0000313" key="2">
    <source>
        <dbReference type="EMBL" id="KAB7886344.1"/>
    </source>
</evidence>
<organism evidence="1 4">
    <name type="scientific">Poseidonibacter ostreae</name>
    <dbReference type="NCBI Taxonomy" id="2654171"/>
    <lineage>
        <taxon>Bacteria</taxon>
        <taxon>Pseudomonadati</taxon>
        <taxon>Campylobacterota</taxon>
        <taxon>Epsilonproteobacteria</taxon>
        <taxon>Campylobacterales</taxon>
        <taxon>Arcobacteraceae</taxon>
        <taxon>Poseidonibacter</taxon>
    </lineage>
</organism>
<dbReference type="Proteomes" id="UP000461010">
    <property type="component" value="Unassembled WGS sequence"/>
</dbReference>
<name>A0A6L4WMX0_9BACT</name>
<evidence type="ECO:0000313" key="1">
    <source>
        <dbReference type="EMBL" id="KAB7884233.1"/>
    </source>
</evidence>
<keyword evidence="3" id="KW-1185">Reference proteome</keyword>
<dbReference type="RefSeq" id="WP_152192282.1">
    <property type="nucleotide sequence ID" value="NZ_WFKI01000087.1"/>
</dbReference>
<reference evidence="3 4" key="1">
    <citation type="submission" date="2019-10" db="EMBL/GenBank/DDBJ databases">
        <title>Poseidonibacter ostreae sp. nov., isolated from the gut of the Ostrea denselamellosa.</title>
        <authorList>
            <person name="Choi A."/>
        </authorList>
    </citation>
    <scope>NUCLEOTIDE SEQUENCE [LARGE SCALE GENOMIC DNA]</scope>
    <source>
        <strain evidence="1 4">SJOD-M-33</strain>
        <strain evidence="2 3">SJOD-M-5</strain>
    </source>
</reference>
<dbReference type="AlphaFoldDB" id="A0A6L4WMX0"/>
<dbReference type="EMBL" id="WFKJ01000081">
    <property type="protein sequence ID" value="KAB7886344.1"/>
    <property type="molecule type" value="Genomic_DNA"/>
</dbReference>
<evidence type="ECO:0000313" key="4">
    <source>
        <dbReference type="Proteomes" id="UP000472839"/>
    </source>
</evidence>
<dbReference type="EMBL" id="WFKK01000094">
    <property type="protein sequence ID" value="KAB7884233.1"/>
    <property type="molecule type" value="Genomic_DNA"/>
</dbReference>
<evidence type="ECO:0000313" key="3">
    <source>
        <dbReference type="Proteomes" id="UP000461010"/>
    </source>
</evidence>
<dbReference type="Proteomes" id="UP000472839">
    <property type="component" value="Unassembled WGS sequence"/>
</dbReference>